<name>A0ABN8MHT5_9CNID</name>
<keyword evidence="6" id="KW-0675">Receptor</keyword>
<evidence type="ECO:0000256" key="7">
    <source>
        <dbReference type="SAM" id="Phobius"/>
    </source>
</evidence>
<feature type="transmembrane region" description="Helical" evidence="7">
    <location>
        <begin position="426"/>
        <end position="446"/>
    </location>
</feature>
<keyword evidence="3 6" id="KW-0812">Transmembrane</keyword>
<evidence type="ECO:0000256" key="1">
    <source>
        <dbReference type="ARBA" id="ARBA00004651"/>
    </source>
</evidence>
<dbReference type="PANTHER" id="PTHR22750">
    <property type="entry name" value="G-PROTEIN COUPLED RECEPTOR"/>
    <property type="match status" value="1"/>
</dbReference>
<dbReference type="Pfam" id="PF00001">
    <property type="entry name" value="7tm_1"/>
    <property type="match status" value="3"/>
</dbReference>
<feature type="transmembrane region" description="Helical" evidence="7">
    <location>
        <begin position="128"/>
        <end position="148"/>
    </location>
</feature>
<comment type="subcellular location">
    <subcellularLocation>
        <location evidence="1">Cell membrane</location>
        <topology evidence="1">Multi-pass membrane protein</topology>
    </subcellularLocation>
</comment>
<comment type="similarity">
    <text evidence="6">Belongs to the G-protein coupled receptor 1 family.</text>
</comment>
<feature type="non-terminal residue" evidence="9">
    <location>
        <position position="1"/>
    </location>
</feature>
<feature type="transmembrane region" description="Helical" evidence="7">
    <location>
        <begin position="390"/>
        <end position="414"/>
    </location>
</feature>
<accession>A0ABN8MHT5</accession>
<dbReference type="Proteomes" id="UP001159427">
    <property type="component" value="Unassembled WGS sequence"/>
</dbReference>
<gene>
    <name evidence="9" type="ORF">PEVE_00033223</name>
</gene>
<evidence type="ECO:0000256" key="4">
    <source>
        <dbReference type="ARBA" id="ARBA00022989"/>
    </source>
</evidence>
<feature type="transmembrane region" description="Helical" evidence="7">
    <location>
        <begin position="209"/>
        <end position="229"/>
    </location>
</feature>
<feature type="transmembrane region" description="Helical" evidence="7">
    <location>
        <begin position="466"/>
        <end position="487"/>
    </location>
</feature>
<feature type="transmembrane region" description="Helical" evidence="7">
    <location>
        <begin position="98"/>
        <end position="116"/>
    </location>
</feature>
<evidence type="ECO:0000256" key="5">
    <source>
        <dbReference type="ARBA" id="ARBA00023136"/>
    </source>
</evidence>
<evidence type="ECO:0000256" key="6">
    <source>
        <dbReference type="RuleBase" id="RU000688"/>
    </source>
</evidence>
<feature type="transmembrane region" description="Helical" evidence="7">
    <location>
        <begin position="588"/>
        <end position="609"/>
    </location>
</feature>
<organism evidence="9 10">
    <name type="scientific">Porites evermanni</name>
    <dbReference type="NCBI Taxonomy" id="104178"/>
    <lineage>
        <taxon>Eukaryota</taxon>
        <taxon>Metazoa</taxon>
        <taxon>Cnidaria</taxon>
        <taxon>Anthozoa</taxon>
        <taxon>Hexacorallia</taxon>
        <taxon>Scleractinia</taxon>
        <taxon>Fungiina</taxon>
        <taxon>Poritidae</taxon>
        <taxon>Porites</taxon>
    </lineage>
</organism>
<protein>
    <recommendedName>
        <fullName evidence="8">G-protein coupled receptors family 1 profile domain-containing protein</fullName>
    </recommendedName>
</protein>
<keyword evidence="6" id="KW-0297">G-protein coupled receptor</keyword>
<dbReference type="PROSITE" id="PS50262">
    <property type="entry name" value="G_PROTEIN_RECEP_F1_2"/>
    <property type="match status" value="2"/>
</dbReference>
<dbReference type="InterPro" id="IPR017452">
    <property type="entry name" value="GPCR_Rhodpsn_7TM"/>
</dbReference>
<feature type="transmembrane region" description="Helical" evidence="7">
    <location>
        <begin position="160"/>
        <end position="180"/>
    </location>
</feature>
<dbReference type="EMBL" id="CALNXI010000492">
    <property type="protein sequence ID" value="CAH3028131.1"/>
    <property type="molecule type" value="Genomic_DNA"/>
</dbReference>
<comment type="caution">
    <text evidence="9">The sequence shown here is derived from an EMBL/GenBank/DDBJ whole genome shotgun (WGS) entry which is preliminary data.</text>
</comment>
<feature type="domain" description="G-protein coupled receptors family 1 profile" evidence="8">
    <location>
        <begin position="38"/>
        <end position="261"/>
    </location>
</feature>
<dbReference type="PRINTS" id="PR00237">
    <property type="entry name" value="GPCRRHODOPSN"/>
</dbReference>
<keyword evidence="6" id="KW-0807">Transducer</keyword>
<feature type="transmembrane region" description="Helical" evidence="7">
    <location>
        <begin position="58"/>
        <end position="78"/>
    </location>
</feature>
<reference evidence="9 10" key="1">
    <citation type="submission" date="2022-05" db="EMBL/GenBank/DDBJ databases">
        <authorList>
            <consortium name="Genoscope - CEA"/>
            <person name="William W."/>
        </authorList>
    </citation>
    <scope>NUCLEOTIDE SEQUENCE [LARGE SCALE GENOMIC DNA]</scope>
</reference>
<dbReference type="InterPro" id="IPR000276">
    <property type="entry name" value="GPCR_Rhodpsn"/>
</dbReference>
<dbReference type="PROSITE" id="PS00237">
    <property type="entry name" value="G_PROTEIN_RECEP_F1_1"/>
    <property type="match status" value="1"/>
</dbReference>
<dbReference type="SMART" id="SM01381">
    <property type="entry name" value="7TM_GPCR_Srsx"/>
    <property type="match status" value="1"/>
</dbReference>
<evidence type="ECO:0000256" key="2">
    <source>
        <dbReference type="ARBA" id="ARBA00022475"/>
    </source>
</evidence>
<feature type="domain" description="G-protein coupled receptors family 1 profile" evidence="8">
    <location>
        <begin position="406"/>
        <end position="641"/>
    </location>
</feature>
<feature type="transmembrane region" description="Helical" evidence="7">
    <location>
        <begin position="18"/>
        <end position="46"/>
    </location>
</feature>
<proteinExistence type="inferred from homology"/>
<keyword evidence="4 7" id="KW-1133">Transmembrane helix</keyword>
<dbReference type="SUPFAM" id="SSF81321">
    <property type="entry name" value="Family A G protein-coupled receptor-like"/>
    <property type="match status" value="2"/>
</dbReference>
<evidence type="ECO:0000259" key="8">
    <source>
        <dbReference type="PROSITE" id="PS50262"/>
    </source>
</evidence>
<keyword evidence="10" id="KW-1185">Reference proteome</keyword>
<keyword evidence="5 7" id="KW-0472">Membrane</keyword>
<feature type="transmembrane region" description="Helical" evidence="7">
    <location>
        <begin position="508"/>
        <end position="527"/>
    </location>
</feature>
<sequence length="663" mass="76462">SSCFHLLDPIFDKVSERFLMNLVTAIINIIASPFAVISNVLITVAIFNNARLRTPSNILICCLALSDILVGLAVQPGYITYRLMENQHRSAPCFVRLIYANAFYICCGRFVAVRLLARYNNLFSSKRVLKYVAIIWVLNILLTTLQWVGVTKISKAVHLMVWFFCLLVSGKTHVGIVWVLRRHRLQMQPQQTINENIRKQREARISRRILLIVGVYFLLNTPVLLAKMYHQILQQDIKTYNHFSWTETLAFLNSCTNPMICFWKNRQHYRSLACDHALHDCMIYNLPLLCRKQQQQKKTPGRRLYVVFSYKYIMEIKNLNNDTVTLISVSVSISLLHTNCKCHSFDGLLIIIIIMAANNSSTTVLPPPSSCFHLRDPSFQNVSERFTMNLVTAVINIITSPLAVISNSFIAVVIFTNVRLRTPSNLLIGCLALSDILVGLAVQPGYITYRLMENQHRSVPCFLRILYSNSFYICCGVSFMTLTAVSYERFVAVRLQTRYNDVFSSGRVLKYVVAIWTLNTLLTNLQWAGISKIWKGIQLILWFFCVLVSGAANIGIVFVLRRHRCQVQSHQLFTELVRRHRQVKLTKNISVVVGIYFLFNTPFLFAKIYHQILQQDIKTYNHYSWSETLAFLNSCTNPLICCWKNRRIRKGIETEFKKICCNR</sequence>
<evidence type="ECO:0000313" key="10">
    <source>
        <dbReference type="Proteomes" id="UP001159427"/>
    </source>
</evidence>
<dbReference type="Gene3D" id="1.20.1070.10">
    <property type="entry name" value="Rhodopsin 7-helix transmembrane proteins"/>
    <property type="match status" value="2"/>
</dbReference>
<dbReference type="CDD" id="cd00637">
    <property type="entry name" value="7tm_classA_rhodopsin-like"/>
    <property type="match status" value="2"/>
</dbReference>
<evidence type="ECO:0000256" key="3">
    <source>
        <dbReference type="ARBA" id="ARBA00022692"/>
    </source>
</evidence>
<evidence type="ECO:0000313" key="9">
    <source>
        <dbReference type="EMBL" id="CAH3028131.1"/>
    </source>
</evidence>
<feature type="transmembrane region" description="Helical" evidence="7">
    <location>
        <begin position="539"/>
        <end position="560"/>
    </location>
</feature>
<keyword evidence="2" id="KW-1003">Cell membrane</keyword>